<sequence>MPLSSRFGRVKPEADDIDLSFLDDDEDIAALRKATSRSSKGKVPATSSSQRSAKITTSAGSSSTRTHSRSSSSQQLKPSPRRSRNPQPKHSHRRDSFVEDNDDEIIQEYDSDVDDKDSDDIDIDDIIASINGGGSRNAKSRPGKQSSAPKGKGKTNGASRSKARATSSRPHPSAASIPGGRQLPPPRKRFLLANHSDEGSEDQEDDLSSHGSDSLQQELEDLKDSSEEEQLRPSTRRTQGNTGTSGRVLGATRSRRTQALDDQKDDDDDDDEDDFEQATRARKKSAIRSRKNKKDRSRRFDDDEDEEDWDEEVDEDDDGEEEEEQDELKNSDDPDYSHHSKRKRSSAAKFTSGSKRQRVTKGARHRQSRANPRRRIAVRRTRSTRARPPRMRFALQGELPEPITDPPSHATVPIITIDESVQAPIIKGVPFIDDIEAHYSLSEHSSGEEEVASDDALDEDQMVSDAVSISSSDDVEAYQEPETQVEKHWPGCKRCADGPALPLYNKALSQLKRAQKREAKKRRDKSPERLDSRGRQRKTFVDDTTGAPGPVQQAEEWIEVLEDRGGWFECKTCSVSWHWGCLPQDSQKAILLRINTERTARHRAVFGEKAPPPAPIRYIDIDEMLDTDSCPDCAGYASYCTLCKANVDGLRTVEEQLGFTEAMLEQYPAPPTTLIANRLFRCKRCSRATHYECLARAQTDGEDKTVEEIAQSVQQAGWLCSDCHRWPAVERIIAWRQLDRSLWNDEEAKRCAYAVLSPRENLPREYLVKFKGKSFRETEWVPHDWLRILHQAMLSSFLTKGGRLELEPAELIESTAALASARRNRASLALSGGRALPSTPVQTRSVEKTLQVDETGQVDIGPPGPMPDAHRRIPKAWRTPDRILAVKFFFSIKKEDDVEDEIGGEVVDSDSVPLEKVEPSDYLRSWRHVAKLLVKWQDQSYEGSTWEDPPNRRKQGDIFYDCQEAYRAFLLAQKVTFPTLTAGENRRKQERRLAKSGNRFRALDDQPDCIEGGDLIDFQLEGVNWLRYGWYNQKSGILADEMGLGKTVQIITFLASIWKEGKAGPFLVVVPNATLPNWMREFEKWMPQFRVVPYWGEGEARDMISRYELFHSKRTLAQADGAIRPIKFHVVVASDTSVRIDSLPLRKAGLWDVIIVDEGQNLKSGKSLLLKRLNEMPTEHRVIMTGTPLNNNVTELFNLLNWLEPGGQWKDVKALENEYSVLKPEVIGELQKRLKPYFLRRLKKEVLDLPLKVELIVPASLRPIQKRIYRSILESNIEDIQALAASRETGGKKKKKSTIANLNNTLMQLRKCIQHPYLIAPDLETREGDDNYEATWGHQRLVDASAKLSLLQRILPKLKAGGHRILLFSQFVINLDIVEVFLRGEGYKYLRLDGNVGQKQRQKGIDAFNAPDSPYFIYMISTRAGGVGINLASADTVIIMDPDWNPHVDMQAIARAHRIGQTKKLLVFTLMCKATAEERIIEGAKRKMMLDHLIVQNLDKEDERPDELESILKFGAQALFAEGGTEESERDIRYTDEDLDSLLRLREDAGDEDEKEQDNAAGENGEPKGTFSYARVWEADQVASTTTSGVAPATVVDDDFWADLLQKHREDAAKRAEEAREKEAQEKRASRRDRIKAMLQEEETGNAEPVAAPARRGPGRPKKVPKPVVDEDWNANGANAESDSDDVELMDAVREEDELLPAVQALRRRQALSSNAAVAAAAAARSAAVKAFAGGASKGAAAAAVVAGAPSVFAATSKPAAPRPPASSTASASAKKAKSAPQSLAALQRDLIAEHRLPRPLPLSDLDLSLPTSVVRPGHLAAMRKVLLSLLHDSQFAQEVHKRSLTNTVPDLSPPHMRFQLTNTHINYYMHSFGAPRALFEAAFNIIAEDNIPAEILALPHGGAIALDWRKIRELLLRTATYMVMTLRKPKNEQPWKAAIEEWAKTQASRPTSNVINIADLLFANGRPNSAPAPYTTAAAADVLKDKARSDAWLHSITTRGDAELTKIARLITFNHLSTTSPNLMLMVQHFVDGKGVKPAYGPAKLSIRSAMPRDVPFADPEVMGPPSSIPAAQSSSSAPAAGIPSPAPPSSQGRNRVFAALSRLSAFSGGSPMRIDVSKKDLSKLNVDVAVNYRKPRIRSSRSSISGSPRSSMGPSRSPALQGDSFTPAVSVDGGSDAGGEETVYVAPSAQTCIICGGDFHFLNRCPEMQDVTRASARWFQLCDQLRVLMQRGQTDGDSDVATIKTTIKVMARKLNGLRAQSGQGPLMPPCD</sequence>
<feature type="compositionally biased region" description="Basic residues" evidence="10">
    <location>
        <begin position="79"/>
        <end position="93"/>
    </location>
</feature>
<evidence type="ECO:0000256" key="9">
    <source>
        <dbReference type="PROSITE-ProRule" id="PRU00146"/>
    </source>
</evidence>
<evidence type="ECO:0000256" key="4">
    <source>
        <dbReference type="ARBA" id="ARBA00022771"/>
    </source>
</evidence>
<dbReference type="Pfam" id="PF00271">
    <property type="entry name" value="Helicase_C"/>
    <property type="match status" value="1"/>
</dbReference>
<feature type="compositionally biased region" description="Basic residues" evidence="10">
    <location>
        <begin position="280"/>
        <end position="297"/>
    </location>
</feature>
<dbReference type="InterPro" id="IPR016197">
    <property type="entry name" value="Chromo-like_dom_sf"/>
</dbReference>
<dbReference type="HOGENOM" id="CLU_001194_0_0_1"/>
<keyword evidence="3" id="KW-0547">Nucleotide-binding</keyword>
<feature type="compositionally biased region" description="Polar residues" evidence="10">
    <location>
        <begin position="232"/>
        <end position="245"/>
    </location>
</feature>
<feature type="compositionally biased region" description="Basic and acidic residues" evidence="10">
    <location>
        <begin position="1612"/>
        <end position="1628"/>
    </location>
</feature>
<feature type="region of interest" description="Disordered" evidence="10">
    <location>
        <begin position="2139"/>
        <end position="2175"/>
    </location>
</feature>
<dbReference type="PANTHER" id="PTHR45623:SF17">
    <property type="entry name" value="CHROMODOMAIN-HELICASE-DNA-BINDING PROTEIN 3-RELATED"/>
    <property type="match status" value="1"/>
</dbReference>
<feature type="compositionally biased region" description="Basic residues" evidence="10">
    <location>
        <begin position="355"/>
        <end position="390"/>
    </location>
</feature>
<keyword evidence="7" id="KW-0067">ATP-binding</keyword>
<dbReference type="InterPro" id="IPR049730">
    <property type="entry name" value="SNF2/RAD54-like_C"/>
</dbReference>
<feature type="compositionally biased region" description="Low complexity" evidence="10">
    <location>
        <begin position="2065"/>
        <end position="2085"/>
    </location>
</feature>
<dbReference type="InterPro" id="IPR013083">
    <property type="entry name" value="Znf_RING/FYVE/PHD"/>
</dbReference>
<dbReference type="EMBL" id="CAGI01000162">
    <property type="protein sequence ID" value="CCF51221.1"/>
    <property type="molecule type" value="Genomic_DNA"/>
</dbReference>
<dbReference type="InterPro" id="IPR001650">
    <property type="entry name" value="Helicase_C-like"/>
</dbReference>
<keyword evidence="2" id="KW-0479">Metal-binding</keyword>
<dbReference type="PROSITE" id="PS51194">
    <property type="entry name" value="HELICASE_CTER"/>
    <property type="match status" value="1"/>
</dbReference>
<dbReference type="InterPro" id="IPR019787">
    <property type="entry name" value="Znf_PHD-finger"/>
</dbReference>
<keyword evidence="4 9" id="KW-0863">Zinc-finger</keyword>
<evidence type="ECO:0000256" key="5">
    <source>
        <dbReference type="ARBA" id="ARBA00022801"/>
    </source>
</evidence>
<dbReference type="GO" id="GO:0140658">
    <property type="term" value="F:ATP-dependent chromatin remodeler activity"/>
    <property type="evidence" value="ECO:0007669"/>
    <property type="project" value="TreeGrafter"/>
</dbReference>
<feature type="compositionally biased region" description="Polar residues" evidence="10">
    <location>
        <begin position="45"/>
        <end position="55"/>
    </location>
</feature>
<feature type="compositionally biased region" description="Basic residues" evidence="10">
    <location>
        <begin position="514"/>
        <end position="524"/>
    </location>
</feature>
<dbReference type="GO" id="GO:0005634">
    <property type="term" value="C:nucleus"/>
    <property type="evidence" value="ECO:0007669"/>
    <property type="project" value="UniProtKB-SubCell"/>
</dbReference>
<keyword evidence="15" id="KW-1185">Reference proteome</keyword>
<keyword evidence="8" id="KW-0539">Nucleus</keyword>
<evidence type="ECO:0000259" key="11">
    <source>
        <dbReference type="PROSITE" id="PS50016"/>
    </source>
</evidence>
<dbReference type="PROSITE" id="PS51192">
    <property type="entry name" value="HELICASE_ATP_BIND_1"/>
    <property type="match status" value="1"/>
</dbReference>
<feature type="region of interest" description="Disordered" evidence="10">
    <location>
        <begin position="1548"/>
        <end position="1569"/>
    </location>
</feature>
<dbReference type="SMART" id="SM00487">
    <property type="entry name" value="DEXDc"/>
    <property type="match status" value="1"/>
</dbReference>
<dbReference type="GO" id="GO:0003677">
    <property type="term" value="F:DNA binding"/>
    <property type="evidence" value="ECO:0007669"/>
    <property type="project" value="TreeGrafter"/>
</dbReference>
<dbReference type="PROSITE" id="PS01359">
    <property type="entry name" value="ZF_PHD_1"/>
    <property type="match status" value="1"/>
</dbReference>
<keyword evidence="5" id="KW-0378">Hydrolase</keyword>
<dbReference type="OMA" id="RATHYEC"/>
<feature type="compositionally biased region" description="Low complexity" evidence="10">
    <location>
        <begin position="2142"/>
        <end position="2160"/>
    </location>
</feature>
<organism evidence="14 15">
    <name type="scientific">Ustilago hordei</name>
    <name type="common">Barley covered smut fungus</name>
    <dbReference type="NCBI Taxonomy" id="120017"/>
    <lineage>
        <taxon>Eukaryota</taxon>
        <taxon>Fungi</taxon>
        <taxon>Dikarya</taxon>
        <taxon>Basidiomycota</taxon>
        <taxon>Ustilaginomycotina</taxon>
        <taxon>Ustilaginomycetes</taxon>
        <taxon>Ustilaginales</taxon>
        <taxon>Ustilaginaceae</taxon>
        <taxon>Ustilago</taxon>
    </lineage>
</organism>
<dbReference type="Pfam" id="PF00176">
    <property type="entry name" value="SNF2-rel_dom"/>
    <property type="match status" value="1"/>
</dbReference>
<feature type="region of interest" description="Disordered" evidence="10">
    <location>
        <begin position="1755"/>
        <end position="1779"/>
    </location>
</feature>
<evidence type="ECO:0000313" key="15">
    <source>
        <dbReference type="Proteomes" id="UP000006174"/>
    </source>
</evidence>
<evidence type="ECO:0000256" key="2">
    <source>
        <dbReference type="ARBA" id="ARBA00022723"/>
    </source>
</evidence>
<feature type="compositionally biased region" description="Low complexity" evidence="10">
    <location>
        <begin position="56"/>
        <end position="78"/>
    </location>
</feature>
<accession>I2FWC8</accession>
<dbReference type="Gene3D" id="3.30.40.10">
    <property type="entry name" value="Zinc/RING finger domain, C3HC4 (zinc finger)"/>
    <property type="match status" value="1"/>
</dbReference>
<feature type="compositionally biased region" description="Basic and acidic residues" evidence="10">
    <location>
        <begin position="327"/>
        <end position="338"/>
    </location>
</feature>
<feature type="compositionally biased region" description="Acidic residues" evidence="10">
    <location>
        <begin position="15"/>
        <end position="28"/>
    </location>
</feature>
<evidence type="ECO:0000259" key="13">
    <source>
        <dbReference type="PROSITE" id="PS51194"/>
    </source>
</evidence>
<feature type="region of interest" description="Disordered" evidence="10">
    <location>
        <begin position="1"/>
        <end position="392"/>
    </location>
</feature>
<dbReference type="Proteomes" id="UP000006174">
    <property type="component" value="Unassembled WGS sequence"/>
</dbReference>
<dbReference type="SMART" id="SM00490">
    <property type="entry name" value="HELICc"/>
    <property type="match status" value="1"/>
</dbReference>
<feature type="region of interest" description="Disordered" evidence="10">
    <location>
        <begin position="1639"/>
        <end position="1685"/>
    </location>
</feature>
<feature type="domain" description="Helicase ATP-binding" evidence="12">
    <location>
        <begin position="1027"/>
        <end position="1206"/>
    </location>
</feature>
<dbReference type="InterPro" id="IPR027417">
    <property type="entry name" value="P-loop_NTPase"/>
</dbReference>
<evidence type="ECO:0000313" key="14">
    <source>
        <dbReference type="EMBL" id="CCF51221.1"/>
    </source>
</evidence>
<name>I2FWC8_USTHO</name>
<protein>
    <submittedName>
        <fullName evidence="14">Probable CHD1-transcriptional regulator</fullName>
    </submittedName>
</protein>
<dbReference type="PANTHER" id="PTHR45623">
    <property type="entry name" value="CHROMODOMAIN-HELICASE-DNA-BINDING PROTEIN 3-RELATED-RELATED"/>
    <property type="match status" value="1"/>
</dbReference>
<dbReference type="Pfam" id="PF23615">
    <property type="entry name" value="Chromo_MIT1"/>
    <property type="match status" value="1"/>
</dbReference>
<dbReference type="CDD" id="cd18793">
    <property type="entry name" value="SF2_C_SNF"/>
    <property type="match status" value="1"/>
</dbReference>
<dbReference type="SUPFAM" id="SSF52540">
    <property type="entry name" value="P-loop containing nucleoside triphosphate hydrolases"/>
    <property type="match status" value="2"/>
</dbReference>
<feature type="region of interest" description="Disordered" evidence="10">
    <location>
        <begin position="2057"/>
        <end position="2094"/>
    </location>
</feature>
<dbReference type="SUPFAM" id="SSF54160">
    <property type="entry name" value="Chromo domain-like"/>
    <property type="match status" value="2"/>
</dbReference>
<evidence type="ECO:0000256" key="8">
    <source>
        <dbReference type="ARBA" id="ARBA00023242"/>
    </source>
</evidence>
<feature type="region of interest" description="Disordered" evidence="10">
    <location>
        <begin position="514"/>
        <end position="551"/>
    </location>
</feature>
<dbReference type="InterPro" id="IPR014001">
    <property type="entry name" value="Helicase_ATP-bd"/>
</dbReference>
<dbReference type="Gene3D" id="3.40.50.300">
    <property type="entry name" value="P-loop containing nucleotide triphosphate hydrolases"/>
    <property type="match status" value="1"/>
</dbReference>
<comment type="caution">
    <text evidence="14">The sequence shown here is derived from an EMBL/GenBank/DDBJ whole genome shotgun (WGS) entry which is preliminary data.</text>
</comment>
<dbReference type="GO" id="GO:0003682">
    <property type="term" value="F:chromatin binding"/>
    <property type="evidence" value="ECO:0007669"/>
    <property type="project" value="TreeGrafter"/>
</dbReference>
<gene>
    <name evidence="14" type="ORF">UHOR_01118</name>
</gene>
<dbReference type="CDD" id="cd17919">
    <property type="entry name" value="DEXHc_Snf"/>
    <property type="match status" value="1"/>
</dbReference>
<proteinExistence type="predicted"/>
<feature type="domain" description="PHD-type" evidence="11">
    <location>
        <begin position="637"/>
        <end position="726"/>
    </location>
</feature>
<feature type="compositionally biased region" description="Basic and acidic residues" evidence="10">
    <location>
        <begin position="220"/>
        <end position="231"/>
    </location>
</feature>
<keyword evidence="6" id="KW-0862">Zinc</keyword>
<dbReference type="GO" id="GO:0005524">
    <property type="term" value="F:ATP binding"/>
    <property type="evidence" value="ECO:0007669"/>
    <property type="project" value="UniProtKB-KW"/>
</dbReference>
<feature type="region of interest" description="Disordered" evidence="10">
    <location>
        <begin position="1612"/>
        <end position="1631"/>
    </location>
</feature>
<feature type="compositionally biased region" description="Basic and acidic residues" evidence="10">
    <location>
        <begin position="525"/>
        <end position="534"/>
    </location>
</feature>
<evidence type="ECO:0000256" key="10">
    <source>
        <dbReference type="SAM" id="MobiDB-lite"/>
    </source>
</evidence>
<feature type="compositionally biased region" description="Acidic residues" evidence="10">
    <location>
        <begin position="302"/>
        <end position="326"/>
    </location>
</feature>
<dbReference type="Gene3D" id="3.40.50.10810">
    <property type="entry name" value="Tandem AAA-ATPase domain"/>
    <property type="match status" value="1"/>
</dbReference>
<feature type="compositionally biased region" description="Low complexity" evidence="10">
    <location>
        <begin position="158"/>
        <end position="169"/>
    </location>
</feature>
<dbReference type="GO" id="GO:0000785">
    <property type="term" value="C:chromatin"/>
    <property type="evidence" value="ECO:0007669"/>
    <property type="project" value="TreeGrafter"/>
</dbReference>
<dbReference type="GO" id="GO:0016887">
    <property type="term" value="F:ATP hydrolysis activity"/>
    <property type="evidence" value="ECO:0007669"/>
    <property type="project" value="TreeGrafter"/>
</dbReference>
<dbReference type="GO" id="GO:0008270">
    <property type="term" value="F:zinc ion binding"/>
    <property type="evidence" value="ECO:0007669"/>
    <property type="project" value="UniProtKB-KW"/>
</dbReference>
<evidence type="ECO:0000256" key="1">
    <source>
        <dbReference type="ARBA" id="ARBA00004123"/>
    </source>
</evidence>
<dbReference type="InterPro" id="IPR000330">
    <property type="entry name" value="SNF2_N"/>
</dbReference>
<evidence type="ECO:0000256" key="6">
    <source>
        <dbReference type="ARBA" id="ARBA00022833"/>
    </source>
</evidence>
<dbReference type="InterPro" id="IPR019786">
    <property type="entry name" value="Zinc_finger_PHD-type_CS"/>
</dbReference>
<comment type="subcellular location">
    <subcellularLocation>
        <location evidence="1">Nucleus</location>
    </subcellularLocation>
</comment>
<dbReference type="InterPro" id="IPR056616">
    <property type="entry name" value="Chromo_MIT1"/>
</dbReference>
<feature type="domain" description="Helicase C-terminal" evidence="13">
    <location>
        <begin position="1350"/>
        <end position="1512"/>
    </location>
</feature>
<evidence type="ECO:0000256" key="7">
    <source>
        <dbReference type="ARBA" id="ARBA00022840"/>
    </source>
</evidence>
<dbReference type="PROSITE" id="PS50016">
    <property type="entry name" value="ZF_PHD_2"/>
    <property type="match status" value="1"/>
</dbReference>
<dbReference type="InterPro" id="IPR038718">
    <property type="entry name" value="SNF2-like_sf"/>
</dbReference>
<dbReference type="GO" id="GO:0042393">
    <property type="term" value="F:histone binding"/>
    <property type="evidence" value="ECO:0007669"/>
    <property type="project" value="TreeGrafter"/>
</dbReference>
<dbReference type="STRING" id="1128400.I2FWC8"/>
<reference evidence="14 15" key="1">
    <citation type="journal article" date="2012" name="Plant Cell">
        <title>Genome comparison of barley and maize smut fungi reveals targeted loss of RNA silencing components and species-specific presence of transposable elements.</title>
        <authorList>
            <person name="Laurie J.D."/>
            <person name="Ali S."/>
            <person name="Linning R."/>
            <person name="Mannhaupt G."/>
            <person name="Wong P."/>
            <person name="Gueldener U."/>
            <person name="Muensterkoetter M."/>
            <person name="Moore R."/>
            <person name="Kahmann R."/>
            <person name="Bakkeren G."/>
            <person name="Schirawski J."/>
        </authorList>
    </citation>
    <scope>NUCLEOTIDE SEQUENCE [LARGE SCALE GENOMIC DNA]</scope>
    <source>
        <strain evidence="15">Uh4875-4</strain>
    </source>
</reference>
<evidence type="ECO:0000259" key="12">
    <source>
        <dbReference type="PROSITE" id="PS51192"/>
    </source>
</evidence>
<feature type="compositionally biased region" description="Acidic residues" evidence="10">
    <location>
        <begin position="98"/>
        <end position="125"/>
    </location>
</feature>
<feature type="compositionally biased region" description="Acidic residues" evidence="10">
    <location>
        <begin position="263"/>
        <end position="276"/>
    </location>
</feature>
<evidence type="ECO:0000256" key="3">
    <source>
        <dbReference type="ARBA" id="ARBA00022741"/>
    </source>
</evidence>
<dbReference type="eggNOG" id="KOG0383">
    <property type="taxonomic scope" value="Eukaryota"/>
</dbReference>